<sequence>MVNTNIVAIVGCQGKRTVISPKRASVRPCIQNLLIVQVQVQSHHLLIIHFSLYLLLLKRVLPHALCYLLFSFVFVFSFLFNGSKLLPFHEIPMEFATRRVLLQ</sequence>
<reference evidence="2 3" key="1">
    <citation type="journal article" date="2023" name="Life. Sci Alliance">
        <title>Evolutionary insights into 3D genome organization and epigenetic landscape of Vigna mungo.</title>
        <authorList>
            <person name="Junaid A."/>
            <person name="Singh B."/>
            <person name="Bhatia S."/>
        </authorList>
    </citation>
    <scope>NUCLEOTIDE SEQUENCE [LARGE SCALE GENOMIC DNA]</scope>
    <source>
        <strain evidence="2">Urdbean</strain>
    </source>
</reference>
<keyword evidence="1" id="KW-1133">Transmembrane helix</keyword>
<organism evidence="2 3">
    <name type="scientific">Vigna mungo</name>
    <name type="common">Black gram</name>
    <name type="synonym">Phaseolus mungo</name>
    <dbReference type="NCBI Taxonomy" id="3915"/>
    <lineage>
        <taxon>Eukaryota</taxon>
        <taxon>Viridiplantae</taxon>
        <taxon>Streptophyta</taxon>
        <taxon>Embryophyta</taxon>
        <taxon>Tracheophyta</taxon>
        <taxon>Spermatophyta</taxon>
        <taxon>Magnoliopsida</taxon>
        <taxon>eudicotyledons</taxon>
        <taxon>Gunneridae</taxon>
        <taxon>Pentapetalae</taxon>
        <taxon>rosids</taxon>
        <taxon>fabids</taxon>
        <taxon>Fabales</taxon>
        <taxon>Fabaceae</taxon>
        <taxon>Papilionoideae</taxon>
        <taxon>50 kb inversion clade</taxon>
        <taxon>NPAAA clade</taxon>
        <taxon>indigoferoid/millettioid clade</taxon>
        <taxon>Phaseoleae</taxon>
        <taxon>Vigna</taxon>
    </lineage>
</organism>
<evidence type="ECO:0000313" key="2">
    <source>
        <dbReference type="EMBL" id="WVY92016.1"/>
    </source>
</evidence>
<gene>
    <name evidence="2" type="ORF">V8G54_037530</name>
</gene>
<proteinExistence type="predicted"/>
<evidence type="ECO:0000313" key="3">
    <source>
        <dbReference type="Proteomes" id="UP001374535"/>
    </source>
</evidence>
<evidence type="ECO:0000256" key="1">
    <source>
        <dbReference type="SAM" id="Phobius"/>
    </source>
</evidence>
<feature type="transmembrane region" description="Helical" evidence="1">
    <location>
        <begin position="60"/>
        <end position="80"/>
    </location>
</feature>
<dbReference type="AlphaFoldDB" id="A0AAQ3MJB6"/>
<dbReference type="Proteomes" id="UP001374535">
    <property type="component" value="Chromosome 11"/>
</dbReference>
<protein>
    <submittedName>
        <fullName evidence="2">Uncharacterized protein</fullName>
    </submittedName>
</protein>
<keyword evidence="1" id="KW-0472">Membrane</keyword>
<keyword evidence="1" id="KW-0812">Transmembrane</keyword>
<accession>A0AAQ3MJB6</accession>
<keyword evidence="3" id="KW-1185">Reference proteome</keyword>
<name>A0AAQ3MJB6_VIGMU</name>
<dbReference type="EMBL" id="CP144690">
    <property type="protein sequence ID" value="WVY92016.1"/>
    <property type="molecule type" value="Genomic_DNA"/>
</dbReference>